<protein>
    <submittedName>
        <fullName evidence="2">Uncharacterized protein</fullName>
    </submittedName>
</protein>
<evidence type="ECO:0000313" key="3">
    <source>
        <dbReference type="Proteomes" id="UP000186817"/>
    </source>
</evidence>
<sequence>MDTVASCKAAGAWGNGPGLPNSEGLSEVSVSAREGGESIDSRCPVSSDGMALGAAKSKSPVAQRESGTCGGHSWQPGSIIGMQQGIQTAEDCSVMPSIVRRRIFNWQSAKSKVSGNAATNSGVPRITRSATKPNWAEAKARLPTQTPLSGASDGEDPGAVANAGLKKVEPELGTIGHMPREALAKLEGAVRWSQNACVVDEGQGLLVSQGTHERIAVFATFSLGDALCILVSVESRIKLLRELLSQDALTVLHQRYPDAANRLVLVPELAGKPMLTPKRGAGDEEAFLPGGEIGHQPTRAFPPARQAALQQRQAVAGLWNSNTNFCVAYMNLDVSVSDDRRTEVVANGLSLWHGLQQAVDATIVSHVTRGGPAHGITASRDAAARRYCPRLSSCRTS</sequence>
<dbReference type="EMBL" id="LSRX01000050">
    <property type="protein sequence ID" value="OLQ11983.1"/>
    <property type="molecule type" value="Genomic_DNA"/>
</dbReference>
<evidence type="ECO:0000313" key="2">
    <source>
        <dbReference type="EMBL" id="OLQ11983.1"/>
    </source>
</evidence>
<reference evidence="2 3" key="1">
    <citation type="submission" date="2016-02" db="EMBL/GenBank/DDBJ databases">
        <title>Genome analysis of coral dinoflagellate symbionts highlights evolutionary adaptations to a symbiotic lifestyle.</title>
        <authorList>
            <person name="Aranda M."/>
            <person name="Li Y."/>
            <person name="Liew Y.J."/>
            <person name="Baumgarten S."/>
            <person name="Simakov O."/>
            <person name="Wilson M."/>
            <person name="Piel J."/>
            <person name="Ashoor H."/>
            <person name="Bougouffa S."/>
            <person name="Bajic V.B."/>
            <person name="Ryu T."/>
            <person name="Ravasi T."/>
            <person name="Bayer T."/>
            <person name="Micklem G."/>
            <person name="Kim H."/>
            <person name="Bhak J."/>
            <person name="Lajeunesse T.C."/>
            <person name="Voolstra C.R."/>
        </authorList>
    </citation>
    <scope>NUCLEOTIDE SEQUENCE [LARGE SCALE GENOMIC DNA]</scope>
    <source>
        <strain evidence="2 3">CCMP2467</strain>
    </source>
</reference>
<feature type="region of interest" description="Disordered" evidence="1">
    <location>
        <begin position="140"/>
        <end position="161"/>
    </location>
</feature>
<name>A0A1Q9EXB7_SYMMI</name>
<dbReference type="Proteomes" id="UP000186817">
    <property type="component" value="Unassembled WGS sequence"/>
</dbReference>
<gene>
    <name evidence="2" type="ORF">AK812_SmicGene4085</name>
</gene>
<accession>A0A1Q9EXB7</accession>
<evidence type="ECO:0000256" key="1">
    <source>
        <dbReference type="SAM" id="MobiDB-lite"/>
    </source>
</evidence>
<dbReference type="AlphaFoldDB" id="A0A1Q9EXB7"/>
<keyword evidence="3" id="KW-1185">Reference proteome</keyword>
<proteinExistence type="predicted"/>
<feature type="region of interest" description="Disordered" evidence="1">
    <location>
        <begin position="11"/>
        <end position="74"/>
    </location>
</feature>
<organism evidence="2 3">
    <name type="scientific">Symbiodinium microadriaticum</name>
    <name type="common">Dinoflagellate</name>
    <name type="synonym">Zooxanthella microadriatica</name>
    <dbReference type="NCBI Taxonomy" id="2951"/>
    <lineage>
        <taxon>Eukaryota</taxon>
        <taxon>Sar</taxon>
        <taxon>Alveolata</taxon>
        <taxon>Dinophyceae</taxon>
        <taxon>Suessiales</taxon>
        <taxon>Symbiodiniaceae</taxon>
        <taxon>Symbiodinium</taxon>
    </lineage>
</organism>
<comment type="caution">
    <text evidence="2">The sequence shown here is derived from an EMBL/GenBank/DDBJ whole genome shotgun (WGS) entry which is preliminary data.</text>
</comment>